<keyword evidence="3" id="KW-1133">Transmembrane helix</keyword>
<gene>
    <name evidence="5" type="ORF">C7447_101774</name>
</gene>
<evidence type="ECO:0000256" key="2">
    <source>
        <dbReference type="ARBA" id="ARBA00023002"/>
    </source>
</evidence>
<keyword evidence="6" id="KW-1185">Reference proteome</keyword>
<evidence type="ECO:0000313" key="5">
    <source>
        <dbReference type="EMBL" id="TYQ00164.1"/>
    </source>
</evidence>
<dbReference type="OrthoDB" id="9806179at2"/>
<dbReference type="InterPro" id="IPR050097">
    <property type="entry name" value="Ferredoxin-NADP_redctase_2"/>
</dbReference>
<dbReference type="EMBL" id="VNIA01000001">
    <property type="protein sequence ID" value="TYQ00164.1"/>
    <property type="molecule type" value="Genomic_DNA"/>
</dbReference>
<evidence type="ECO:0000259" key="4">
    <source>
        <dbReference type="Pfam" id="PF07992"/>
    </source>
</evidence>
<keyword evidence="2" id="KW-0560">Oxidoreductase</keyword>
<feature type="transmembrane region" description="Helical" evidence="3">
    <location>
        <begin position="38"/>
        <end position="57"/>
    </location>
</feature>
<keyword evidence="3" id="KW-0472">Membrane</keyword>
<dbReference type="Gene3D" id="3.50.50.60">
    <property type="entry name" value="FAD/NAD(P)-binding domain"/>
    <property type="match status" value="2"/>
</dbReference>
<dbReference type="PRINTS" id="PR00368">
    <property type="entry name" value="FADPNR"/>
</dbReference>
<organism evidence="5 6">
    <name type="scientific">Tenacibaculum adriaticum</name>
    <dbReference type="NCBI Taxonomy" id="413713"/>
    <lineage>
        <taxon>Bacteria</taxon>
        <taxon>Pseudomonadati</taxon>
        <taxon>Bacteroidota</taxon>
        <taxon>Flavobacteriia</taxon>
        <taxon>Flavobacteriales</taxon>
        <taxon>Flavobacteriaceae</taxon>
        <taxon>Tenacibaculum</taxon>
    </lineage>
</organism>
<reference evidence="5 6" key="1">
    <citation type="submission" date="2019-07" db="EMBL/GenBank/DDBJ databases">
        <title>Genomic Encyclopedia of Type Strains, Phase IV (KMG-IV): sequencing the most valuable type-strain genomes for metagenomic binning, comparative biology and taxonomic classification.</title>
        <authorList>
            <person name="Goeker M."/>
        </authorList>
    </citation>
    <scope>NUCLEOTIDE SEQUENCE [LARGE SCALE GENOMIC DNA]</scope>
    <source>
        <strain evidence="5 6">DSM 18961</strain>
    </source>
</reference>
<dbReference type="InterPro" id="IPR036188">
    <property type="entry name" value="FAD/NAD-bd_sf"/>
</dbReference>
<feature type="domain" description="FAD/NAD(P)-binding" evidence="4">
    <location>
        <begin position="39"/>
        <end position="317"/>
    </location>
</feature>
<dbReference type="PANTHER" id="PTHR48105">
    <property type="entry name" value="THIOREDOXIN REDUCTASE 1-RELATED-RELATED"/>
    <property type="match status" value="1"/>
</dbReference>
<dbReference type="AlphaFoldDB" id="A0A5S5DW78"/>
<dbReference type="Pfam" id="PF07992">
    <property type="entry name" value="Pyr_redox_2"/>
    <property type="match status" value="1"/>
</dbReference>
<comment type="caution">
    <text evidence="5">The sequence shown here is derived from an EMBL/GenBank/DDBJ whole genome shotgun (WGS) entry which is preliminary data.</text>
</comment>
<evidence type="ECO:0000256" key="3">
    <source>
        <dbReference type="SAM" id="Phobius"/>
    </source>
</evidence>
<dbReference type="PRINTS" id="PR00469">
    <property type="entry name" value="PNDRDTASEII"/>
</dbReference>
<dbReference type="InterPro" id="IPR023753">
    <property type="entry name" value="FAD/NAD-binding_dom"/>
</dbReference>
<evidence type="ECO:0000313" key="6">
    <source>
        <dbReference type="Proteomes" id="UP000323136"/>
    </source>
</evidence>
<accession>A0A5S5DW78</accession>
<sequence>MHRRDVIKQGIIASLVIALPNSLMSFTKYNDMEQNKNFEVIIIGGSYAGLSAAMVLGRSLRNVLIIDSGKPCNKQTPHSHNFITQDGKKPAEITAEAKEQVLNYTTVTFHNDLAVSGKKTETGFRIVTESGKQFTGKKLIFATGIKDTMPNIEGFAACWGISMVHCPYCHGYELRNKKTGIMANGDRAFHLASLVNNLTDNLTILTSGKANFNEEQLAKLEKHNIKIIESEILEIEHENGQVNNVIFNNGNKKAFEGIYAALPFTQHSDIPTSLGCEVDEQGFIEVNDFQKTTIEGVYACGDNSTMMRSIANAVYRGNFAGAFINKELTDEEF</sequence>
<dbReference type="GO" id="GO:0016491">
    <property type="term" value="F:oxidoreductase activity"/>
    <property type="evidence" value="ECO:0007669"/>
    <property type="project" value="UniProtKB-KW"/>
</dbReference>
<evidence type="ECO:0000256" key="1">
    <source>
        <dbReference type="ARBA" id="ARBA00022630"/>
    </source>
</evidence>
<name>A0A5S5DW78_9FLAO</name>
<keyword evidence="3" id="KW-0812">Transmembrane</keyword>
<proteinExistence type="predicted"/>
<dbReference type="Proteomes" id="UP000323136">
    <property type="component" value="Unassembled WGS sequence"/>
</dbReference>
<dbReference type="SUPFAM" id="SSF51905">
    <property type="entry name" value="FAD/NAD(P)-binding domain"/>
    <property type="match status" value="1"/>
</dbReference>
<protein>
    <submittedName>
        <fullName evidence="5">Thioredoxin reductase</fullName>
    </submittedName>
</protein>
<keyword evidence="1" id="KW-0285">Flavoprotein</keyword>